<protein>
    <submittedName>
        <fullName evidence="1">Uncharacterized protein</fullName>
    </submittedName>
</protein>
<dbReference type="AlphaFoldDB" id="M3ITN9"/>
<reference evidence="1 2" key="1">
    <citation type="submission" date="2013-02" db="EMBL/GenBank/DDBJ databases">
        <authorList>
            <person name="Harkins D.M."/>
            <person name="Durkin A.S."/>
            <person name="Brinkac L.M."/>
            <person name="Haft D.H."/>
            <person name="Selengut J.D."/>
            <person name="Sanka R."/>
            <person name="DePew J."/>
            <person name="Purushe J."/>
            <person name="Tulsiani S.M."/>
            <person name="Graham G.C."/>
            <person name="Burns M.-A."/>
            <person name="Dohnt M.F."/>
            <person name="Smythe L.D."/>
            <person name="McKay D.B."/>
            <person name="Craig S.B."/>
            <person name="Vinetz J.M."/>
            <person name="Sutton G.G."/>
            <person name="Nierman W.C."/>
            <person name="Fouts D.E."/>
        </authorList>
    </citation>
    <scope>NUCLEOTIDE SEQUENCE [LARGE SCALE GENOMIC DNA]</scope>
    <source>
        <strain evidence="1 2">LT2050</strain>
    </source>
</reference>
<name>M3ITN9_LEPIT</name>
<sequence>MGALLLSSLFLNPLNSDPTLGNCEVFPTNNIWNTPVDTLPLHPFSESYVRSIGAQKN</sequence>
<dbReference type="Proteomes" id="UP000011778">
    <property type="component" value="Unassembled WGS sequence"/>
</dbReference>
<proteinExistence type="predicted"/>
<comment type="caution">
    <text evidence="1">The sequence shown here is derived from an EMBL/GenBank/DDBJ whole genome shotgun (WGS) entry which is preliminary data.</text>
</comment>
<dbReference type="EMBL" id="AFMD02000053">
    <property type="protein sequence ID" value="EMG23877.1"/>
    <property type="molecule type" value="Genomic_DNA"/>
</dbReference>
<accession>M3ITN9</accession>
<gene>
    <name evidence="1" type="ORF">LEP1GSC150_0551</name>
</gene>
<evidence type="ECO:0000313" key="2">
    <source>
        <dbReference type="Proteomes" id="UP000011778"/>
    </source>
</evidence>
<evidence type="ECO:0000313" key="1">
    <source>
        <dbReference type="EMBL" id="EMG23877.1"/>
    </source>
</evidence>
<organism evidence="1 2">
    <name type="scientific">Leptospira interrogans serovar Copenhageni str. LT2050</name>
    <dbReference type="NCBI Taxonomy" id="1001598"/>
    <lineage>
        <taxon>Bacteria</taxon>
        <taxon>Pseudomonadati</taxon>
        <taxon>Spirochaetota</taxon>
        <taxon>Spirochaetia</taxon>
        <taxon>Leptospirales</taxon>
        <taxon>Leptospiraceae</taxon>
        <taxon>Leptospira</taxon>
    </lineage>
</organism>